<evidence type="ECO:0008006" key="6">
    <source>
        <dbReference type="Google" id="ProtNLM"/>
    </source>
</evidence>
<organism evidence="1 4">
    <name type="scientific">Plasmodium berghei</name>
    <dbReference type="NCBI Taxonomy" id="5821"/>
    <lineage>
        <taxon>Eukaryota</taxon>
        <taxon>Sar</taxon>
        <taxon>Alveolata</taxon>
        <taxon>Apicomplexa</taxon>
        <taxon>Aconoidasida</taxon>
        <taxon>Haemosporida</taxon>
        <taxon>Plasmodiidae</taxon>
        <taxon>Plasmodium</taxon>
        <taxon>Plasmodium (Vinckeia)</taxon>
    </lineage>
</organism>
<proteinExistence type="predicted"/>
<evidence type="ECO:0000313" key="5">
    <source>
        <dbReference type="Proteomes" id="UP000220214"/>
    </source>
</evidence>
<evidence type="ECO:0000313" key="3">
    <source>
        <dbReference type="EMBL" id="SCL81316.1"/>
    </source>
</evidence>
<dbReference type="Proteomes" id="UP000220214">
    <property type="component" value="Unassembled WGS sequence"/>
</dbReference>
<dbReference type="Proteomes" id="UP000516480">
    <property type="component" value="Unassembled WGS sequence"/>
</dbReference>
<dbReference type="EMBL" id="FMIE01000013">
    <property type="protein sequence ID" value="SCL81316.1"/>
    <property type="molecule type" value="Genomic_DNA"/>
</dbReference>
<dbReference type="Proteomes" id="UP000069549">
    <property type="component" value="Unassembled WGS sequence"/>
</dbReference>
<name>A0A113PEL7_PLABE</name>
<dbReference type="EMBL" id="FFUQ01000451">
    <property type="protein sequence ID" value="CXH19269.1"/>
    <property type="molecule type" value="Genomic_DNA"/>
</dbReference>
<sequence>MNKFYVKIVLFLLTNSLHVNNKTLSTDPGPIKYVTFISRKRYLTPEEIYEKNKHLLFIDPEETEKADEVMK</sequence>
<reference evidence="1 4" key="1">
    <citation type="submission" date="2016-02" db="EMBL/GenBank/DDBJ databases">
        <authorList>
            <consortium name="Pathogen Informatics"/>
        </authorList>
    </citation>
    <scope>NUCLEOTIDE SEQUENCE [LARGE SCALE GENOMIC DNA]</scope>
    <source>
        <strain evidence="1 4">K173</strain>
        <strain evidence="3">NK65 ny</strain>
        <strain evidence="2 5">NK65e</strain>
    </source>
</reference>
<protein>
    <recommendedName>
        <fullName evidence="6">Fam-a protein</fullName>
    </recommendedName>
</protein>
<dbReference type="AlphaFoldDB" id="A0A113PEL7"/>
<evidence type="ECO:0000313" key="4">
    <source>
        <dbReference type="Proteomes" id="UP000069549"/>
    </source>
</evidence>
<evidence type="ECO:0000313" key="1">
    <source>
        <dbReference type="EMBL" id="CXH19269.1"/>
    </source>
</evidence>
<evidence type="ECO:0000313" key="2">
    <source>
        <dbReference type="EMBL" id="SBW38090.1"/>
    </source>
</evidence>
<accession>A0A113PEL7</accession>
<dbReference type="EMBL" id="FLVA01000031">
    <property type="protein sequence ID" value="SBW38090.1"/>
    <property type="molecule type" value="Genomic_DNA"/>
</dbReference>
<gene>
    <name evidence="1" type="ORF">PBK173_000531500</name>
    <name evidence="2" type="ORF">PBNK65E_000491400</name>
    <name evidence="3" type="ORF">PBNK65NY_000487900</name>
</gene>